<feature type="region of interest" description="Disordered" evidence="1">
    <location>
        <begin position="86"/>
        <end position="155"/>
    </location>
</feature>
<feature type="domain" description="DUF755" evidence="2">
    <location>
        <begin position="33"/>
        <end position="149"/>
    </location>
</feature>
<dbReference type="EMBL" id="MF327556">
    <property type="protein sequence ID" value="ASH99131.1"/>
    <property type="molecule type" value="Genomic_DNA"/>
</dbReference>
<evidence type="ECO:0000313" key="3">
    <source>
        <dbReference type="EMBL" id="ASH99131.1"/>
    </source>
</evidence>
<dbReference type="InterPro" id="IPR008474">
    <property type="entry name" value="DUF755"/>
</dbReference>
<protein>
    <submittedName>
        <fullName evidence="3">ORF2</fullName>
    </submittedName>
</protein>
<reference evidence="3" key="1">
    <citation type="journal article" date="2017" name="Microbiome">
        <title>Virome comparisons in wild-diseased and healthy captive giant pandas.</title>
        <authorList>
            <person name="Zhang W."/>
            <person name="Yang S."/>
            <person name="Shan T."/>
            <person name="Hou R."/>
            <person name="Liu Z."/>
            <person name="Li W."/>
            <person name="Guo L."/>
            <person name="Wang Y."/>
            <person name="Chen P."/>
            <person name="Wang X."/>
            <person name="Feng F."/>
            <person name="Wang H."/>
            <person name="Chen C."/>
            <person name="Shen Q."/>
            <person name="Zhou C."/>
            <person name="Hua X."/>
            <person name="Cui L."/>
            <person name="Deng X."/>
            <person name="Zhang Z."/>
            <person name="Qi D."/>
            <person name="Delwart E."/>
        </authorList>
    </citation>
    <scope>NUCLEOTIDE SEQUENCE</scope>
    <source>
        <strain evidence="3">Gpan21207</strain>
    </source>
</reference>
<name>A0A220IGL1_9VIRU</name>
<proteinExistence type="predicted"/>
<feature type="compositionally biased region" description="Basic residues" evidence="1">
    <location>
        <begin position="87"/>
        <end position="110"/>
    </location>
</feature>
<accession>A0A220IGL1</accession>
<evidence type="ECO:0000259" key="2">
    <source>
        <dbReference type="Pfam" id="PF05501"/>
    </source>
</evidence>
<dbReference type="Pfam" id="PF05501">
    <property type="entry name" value="DUF755"/>
    <property type="match status" value="1"/>
</dbReference>
<evidence type="ECO:0000256" key="1">
    <source>
        <dbReference type="SAM" id="MobiDB-lite"/>
    </source>
</evidence>
<sequence>MTALTYSTFLSYTRVTGNGVEQIQSPPQTSTPVNNLRPVTSDIQYVLETLPQQEPTCSTPGISTLRALLQQTNLETSFDSLIQTILKNKKNSRRHRTKSTARHTTKKRTRTAAPRSPAVPPKKTRIRKIYTMHSRGESPETETSDTSSSEEFTDY</sequence>
<feature type="compositionally biased region" description="Low complexity" evidence="1">
    <location>
        <begin position="144"/>
        <end position="155"/>
    </location>
</feature>
<organism evidence="3">
    <name type="scientific">Giant panda anellovirus</name>
    <dbReference type="NCBI Taxonomy" id="2016460"/>
    <lineage>
        <taxon>Viruses</taxon>
        <taxon>Monodnaviria</taxon>
        <taxon>Shotokuvirae</taxon>
        <taxon>Commensaviricota</taxon>
        <taxon>Cardeaviricetes</taxon>
        <taxon>Sanitavirales</taxon>
        <taxon>Anelloviridae</taxon>
    </lineage>
</organism>